<evidence type="ECO:0000313" key="3">
    <source>
        <dbReference type="Proteomes" id="UP001595696"/>
    </source>
</evidence>
<proteinExistence type="predicted"/>
<comment type="caution">
    <text evidence="2">The sequence shown here is derived from an EMBL/GenBank/DDBJ whole genome shotgun (WGS) entry which is preliminary data.</text>
</comment>
<dbReference type="RefSeq" id="WP_378611138.1">
    <property type="nucleotide sequence ID" value="NZ_JBHSAX010000005.1"/>
</dbReference>
<dbReference type="EMBL" id="JBHSAX010000005">
    <property type="protein sequence ID" value="MFC3961379.1"/>
    <property type="molecule type" value="Genomic_DNA"/>
</dbReference>
<protein>
    <submittedName>
        <fullName evidence="2">Uncharacterized protein</fullName>
    </submittedName>
</protein>
<name>A0ABV8DNG6_9NOCA</name>
<reference evidence="3" key="1">
    <citation type="journal article" date="2019" name="Int. J. Syst. Evol. Microbiol.">
        <title>The Global Catalogue of Microorganisms (GCM) 10K type strain sequencing project: providing services to taxonomists for standard genome sequencing and annotation.</title>
        <authorList>
            <consortium name="The Broad Institute Genomics Platform"/>
            <consortium name="The Broad Institute Genome Sequencing Center for Infectious Disease"/>
            <person name="Wu L."/>
            <person name="Ma J."/>
        </authorList>
    </citation>
    <scope>NUCLEOTIDE SEQUENCE [LARGE SCALE GENOMIC DNA]</scope>
    <source>
        <strain evidence="3">CGMCC 4.7330</strain>
    </source>
</reference>
<accession>A0ABV8DNG6</accession>
<evidence type="ECO:0000256" key="1">
    <source>
        <dbReference type="SAM" id="MobiDB-lite"/>
    </source>
</evidence>
<dbReference type="Proteomes" id="UP001595696">
    <property type="component" value="Unassembled WGS sequence"/>
</dbReference>
<feature type="compositionally biased region" description="Basic and acidic residues" evidence="1">
    <location>
        <begin position="18"/>
        <end position="32"/>
    </location>
</feature>
<organism evidence="2 3">
    <name type="scientific">Nocardia jiangsuensis</name>
    <dbReference type="NCBI Taxonomy" id="1691563"/>
    <lineage>
        <taxon>Bacteria</taxon>
        <taxon>Bacillati</taxon>
        <taxon>Actinomycetota</taxon>
        <taxon>Actinomycetes</taxon>
        <taxon>Mycobacteriales</taxon>
        <taxon>Nocardiaceae</taxon>
        <taxon>Nocardia</taxon>
    </lineage>
</organism>
<evidence type="ECO:0000313" key="2">
    <source>
        <dbReference type="EMBL" id="MFC3961379.1"/>
    </source>
</evidence>
<gene>
    <name evidence="2" type="ORF">ACFO0B_05180</name>
</gene>
<feature type="region of interest" description="Disordered" evidence="1">
    <location>
        <begin position="17"/>
        <end position="49"/>
    </location>
</feature>
<keyword evidence="3" id="KW-1185">Reference proteome</keyword>
<sequence>MVAEPSTGTAVLIVTRVPRRDPVVTNPDEPRTRTGHPGVPGLLDETPAL</sequence>